<gene>
    <name evidence="1" type="ORF">ENQ76_07200</name>
</gene>
<dbReference type="EMBL" id="DSOK01000206">
    <property type="protein sequence ID" value="HEN15238.1"/>
    <property type="molecule type" value="Genomic_DNA"/>
</dbReference>
<accession>A0A7C2K0F4</accession>
<name>A0A7C2K0F4_9PLAN</name>
<reference evidence="1" key="1">
    <citation type="journal article" date="2020" name="mSystems">
        <title>Genome- and Community-Level Interaction Insights into Carbon Utilization and Element Cycling Functions of Hydrothermarchaeota in Hydrothermal Sediment.</title>
        <authorList>
            <person name="Zhou Z."/>
            <person name="Liu Y."/>
            <person name="Xu W."/>
            <person name="Pan J."/>
            <person name="Luo Z.H."/>
            <person name="Li M."/>
        </authorList>
    </citation>
    <scope>NUCLEOTIDE SEQUENCE [LARGE SCALE GENOMIC DNA]</scope>
    <source>
        <strain evidence="1">SpSt-339</strain>
    </source>
</reference>
<evidence type="ECO:0000313" key="1">
    <source>
        <dbReference type="EMBL" id="HEN15238.1"/>
    </source>
</evidence>
<proteinExistence type="predicted"/>
<comment type="caution">
    <text evidence="1">The sequence shown here is derived from an EMBL/GenBank/DDBJ whole genome shotgun (WGS) entry which is preliminary data.</text>
</comment>
<organism evidence="1">
    <name type="scientific">Schlesneria paludicola</name>
    <dbReference type="NCBI Taxonomy" id="360056"/>
    <lineage>
        <taxon>Bacteria</taxon>
        <taxon>Pseudomonadati</taxon>
        <taxon>Planctomycetota</taxon>
        <taxon>Planctomycetia</taxon>
        <taxon>Planctomycetales</taxon>
        <taxon>Planctomycetaceae</taxon>
        <taxon>Schlesneria</taxon>
    </lineage>
</organism>
<dbReference type="AlphaFoldDB" id="A0A7C2K0F4"/>
<protein>
    <submittedName>
        <fullName evidence="1">Uncharacterized protein</fullName>
    </submittedName>
</protein>
<sequence length="72" mass="7847">MTATLERAFAEAAKLPPREQELLASRLLAELAAEDEFDRALAGSADRLSELAAEALAEHRAGKTEELDPERL</sequence>